<sequence length="77" mass="8664">MNIEPEQLGLSGGVMKKGDIVKFRKAVDPGDEGLRMILLEDLDGGRVLVESIVDMKIRPTYRYNADDLETCSEEKKH</sequence>
<dbReference type="Proteomes" id="UP000756860">
    <property type="component" value="Unassembled WGS sequence"/>
</dbReference>
<organism evidence="1 2">
    <name type="scientific">Geomobilimonas luticola</name>
    <dbReference type="NCBI Taxonomy" id="1114878"/>
    <lineage>
        <taxon>Bacteria</taxon>
        <taxon>Pseudomonadati</taxon>
        <taxon>Thermodesulfobacteriota</taxon>
        <taxon>Desulfuromonadia</taxon>
        <taxon>Geobacterales</taxon>
        <taxon>Geobacteraceae</taxon>
        <taxon>Geomobilimonas</taxon>
    </lineage>
</organism>
<protein>
    <submittedName>
        <fullName evidence="1">Uncharacterized protein</fullName>
    </submittedName>
</protein>
<evidence type="ECO:0000313" key="2">
    <source>
        <dbReference type="Proteomes" id="UP000756860"/>
    </source>
</evidence>
<evidence type="ECO:0000313" key="1">
    <source>
        <dbReference type="EMBL" id="MBT0651950.1"/>
    </source>
</evidence>
<accession>A0ABS5S9X6</accession>
<name>A0ABS5S9X6_9BACT</name>
<reference evidence="1 2" key="1">
    <citation type="submission" date="2021-05" db="EMBL/GenBank/DDBJ databases">
        <title>The draft genome of Geobacter luticola JCM 17780.</title>
        <authorList>
            <person name="Xu Z."/>
            <person name="Masuda Y."/>
            <person name="Itoh H."/>
            <person name="Senoo K."/>
        </authorList>
    </citation>
    <scope>NUCLEOTIDE SEQUENCE [LARGE SCALE GENOMIC DNA]</scope>
    <source>
        <strain evidence="1 2">JCM 17780</strain>
    </source>
</reference>
<proteinExistence type="predicted"/>
<dbReference type="EMBL" id="JAHCVK010000001">
    <property type="protein sequence ID" value="MBT0651950.1"/>
    <property type="molecule type" value="Genomic_DNA"/>
</dbReference>
<gene>
    <name evidence="1" type="ORF">KI810_02700</name>
</gene>
<comment type="caution">
    <text evidence="1">The sequence shown here is derived from an EMBL/GenBank/DDBJ whole genome shotgun (WGS) entry which is preliminary data.</text>
</comment>
<keyword evidence="2" id="KW-1185">Reference proteome</keyword>